<dbReference type="PROSITE" id="PS51094">
    <property type="entry name" value="PTS_EIIA_TYPE_2"/>
    <property type="match status" value="1"/>
</dbReference>
<dbReference type="Proteomes" id="UP000547674">
    <property type="component" value="Unassembled WGS sequence"/>
</dbReference>
<dbReference type="PANTHER" id="PTHR47738:SF1">
    <property type="entry name" value="NITROGEN REGULATORY PROTEIN"/>
    <property type="match status" value="1"/>
</dbReference>
<dbReference type="SUPFAM" id="SSF55804">
    <property type="entry name" value="Phoshotransferase/anion transport protein"/>
    <property type="match status" value="1"/>
</dbReference>
<dbReference type="GO" id="GO:0030295">
    <property type="term" value="F:protein kinase activator activity"/>
    <property type="evidence" value="ECO:0007669"/>
    <property type="project" value="TreeGrafter"/>
</dbReference>
<keyword evidence="2" id="KW-0762">Sugar transport</keyword>
<organism evidence="2 3">
    <name type="scientific">Eiseniibacteriota bacterium</name>
    <dbReference type="NCBI Taxonomy" id="2212470"/>
    <lineage>
        <taxon>Bacteria</taxon>
        <taxon>Candidatus Eiseniibacteriota</taxon>
    </lineage>
</organism>
<dbReference type="EMBL" id="JABDJR010000424">
    <property type="protein sequence ID" value="NNF07189.1"/>
    <property type="molecule type" value="Genomic_DNA"/>
</dbReference>
<evidence type="ECO:0000313" key="3">
    <source>
        <dbReference type="Proteomes" id="UP000547674"/>
    </source>
</evidence>
<dbReference type="PANTHER" id="PTHR47738">
    <property type="entry name" value="PTS SYSTEM FRUCTOSE-LIKE EIIA COMPONENT-RELATED"/>
    <property type="match status" value="1"/>
</dbReference>
<dbReference type="Gene3D" id="3.40.930.10">
    <property type="entry name" value="Mannitol-specific EII, Chain A"/>
    <property type="match status" value="1"/>
</dbReference>
<dbReference type="InterPro" id="IPR002178">
    <property type="entry name" value="PTS_EIIA_type-2_dom"/>
</dbReference>
<dbReference type="AlphaFoldDB" id="A0A7Y2H2K3"/>
<proteinExistence type="predicted"/>
<evidence type="ECO:0000313" key="2">
    <source>
        <dbReference type="EMBL" id="NNF07189.1"/>
    </source>
</evidence>
<dbReference type="InterPro" id="IPR016152">
    <property type="entry name" value="PTrfase/Anion_transptr"/>
</dbReference>
<dbReference type="PROSITE" id="PS00372">
    <property type="entry name" value="PTS_EIIA_TYPE_2_HIS"/>
    <property type="match status" value="1"/>
</dbReference>
<sequence>MIRLAELLSEDSVRLEVPMAEKFAVIEEMVAGLMDEGIVEDAKQTLEDIRAREDAMSTGIGDGIAVPHARSAGAGRLGLAIFRMESPIEFESLDERPVSLMFLVVGPESDRGVTRVLARIGRMLYSGDLKRNLLRARSPQEVLEQIRIEEARILG</sequence>
<dbReference type="Pfam" id="PF00359">
    <property type="entry name" value="PTS_EIIA_2"/>
    <property type="match status" value="1"/>
</dbReference>
<dbReference type="InterPro" id="IPR051541">
    <property type="entry name" value="PTS_SugarTrans_NitroReg"/>
</dbReference>
<gene>
    <name evidence="2" type="ORF">HKN21_10555</name>
</gene>
<feature type="domain" description="PTS EIIA type-2" evidence="1">
    <location>
        <begin position="6"/>
        <end position="149"/>
    </location>
</feature>
<accession>A0A7Y2H2K3</accession>
<reference evidence="2 3" key="1">
    <citation type="submission" date="2020-03" db="EMBL/GenBank/DDBJ databases">
        <title>Metabolic flexibility allows generalist bacteria to become dominant in a frequently disturbed ecosystem.</title>
        <authorList>
            <person name="Chen Y.-J."/>
            <person name="Leung P.M."/>
            <person name="Bay S.K."/>
            <person name="Hugenholtz P."/>
            <person name="Kessler A.J."/>
            <person name="Shelley G."/>
            <person name="Waite D.W."/>
            <person name="Cook P.L."/>
            <person name="Greening C."/>
        </authorList>
    </citation>
    <scope>NUCLEOTIDE SEQUENCE [LARGE SCALE GENOMIC DNA]</scope>
    <source>
        <strain evidence="2">SS_bin_28</strain>
    </source>
</reference>
<dbReference type="CDD" id="cd00211">
    <property type="entry name" value="PTS_IIA_fru"/>
    <property type="match status" value="1"/>
</dbReference>
<protein>
    <submittedName>
        <fullName evidence="2">PTS sugar transporter subunit IIA</fullName>
    </submittedName>
</protein>
<keyword evidence="2" id="KW-0813">Transport</keyword>
<name>A0A7Y2H2K3_UNCEI</name>
<comment type="caution">
    <text evidence="2">The sequence shown here is derived from an EMBL/GenBank/DDBJ whole genome shotgun (WGS) entry which is preliminary data.</text>
</comment>
<evidence type="ECO:0000259" key="1">
    <source>
        <dbReference type="PROSITE" id="PS51094"/>
    </source>
</evidence>